<dbReference type="InterPro" id="IPR018392">
    <property type="entry name" value="LysM"/>
</dbReference>
<feature type="domain" description="Fibronectin type-III" evidence="2">
    <location>
        <begin position="5737"/>
        <end position="5836"/>
    </location>
</feature>
<evidence type="ECO:0000313" key="6">
    <source>
        <dbReference type="Proteomes" id="UP000011087"/>
    </source>
</evidence>
<dbReference type="GeneID" id="17305415"/>
<feature type="domain" description="Fibronectin type-III" evidence="2">
    <location>
        <begin position="6056"/>
        <end position="6157"/>
    </location>
</feature>
<evidence type="ECO:0000313" key="5">
    <source>
        <dbReference type="EnsemblProtists" id="EKX48853"/>
    </source>
</evidence>
<dbReference type="InterPro" id="IPR050991">
    <property type="entry name" value="ECM_Regulatory_Proteins"/>
</dbReference>
<keyword evidence="1" id="KW-0677">Repeat</keyword>
<sequence length="6553" mass="696303">MLHKALMKSNKWTLLLTQYGTQLVVTSLPFELQGSCAGGSPFCDGSTCYGTACVTPGAGCMTGCLDTQCGNCLPTNTGAACRSAAQCTGSNPLLSSNGLTSLIPGSSHLCQIISVNETLFGGKSFGPISVALKDPSFKTVTTASGIPVSVQLMGCRARCDLVGQTVQIMSYGEAVFDSLKILQVGASYSLRFQLEQTCTISSCIPHGILATSISFFDVIPGQLSYLSIDVFPQQAIANSDFNPSPTISTRDAGGNIIPLRMQITVSKGARGDGVAIFSRNGLNYRFSDQGVAVFSGIFVSIVSVYDVVFNTSIGNISFAVTYSGLVVTGSEQFLTISNSFPNIKTYASLVPFEVQPSIVVTDQRGSVVESSQLIVEAWALDGQTQALQAMSGSSRLQFVKGVVRFTDLSIGRAGVGYKVRFQSGAISVTTANSFDVIPGQAASIEVVRQPAVNWTAGEFSYLNPRIRLLDRFSNVIVQGVTILTYIQSVGSIANSLPSAVFTSNISQAQYADQGFVEIANLHLEIAGRYELVLTIGNISNVSSSFEVFPAAIFELFIARQPFAGVVGSALQPAPLVELHDRFGNTIMDGISSFSCSAILQSNPTGATLMCSGSFPCLENFVNGQAKFASISLNNAGKGYQLLFTAQIQTGNGIIAQLTASSQLFDVSGLVSSALVTLPASNLQCGQVFDVLVTLMDVYGNTVRASQDGVAVEMLSVTDGKLLSIQGTTIVLARNGVADFTNLIVGNVGESFQFVFSCNVSKINIRSQTFAVWFGRPSSIQLLVSPAVSRVGEQMMMELMVVDVCSSIVLGFNSNASFSLVDDNKQVHMLGVIQLISGQAILAFNLSTIGQDMAILSYASSFNVSGVSNSFSVSFGVIASLHVETVATSAVALVPLSPGATLSARDAGGNLVTDFGGDVLARKLSGSSADSNLVGVTQVAAAQGMISFFDLQITTLDTSFRIEFLYWNVSSSFIVRTSSPPIVVTGSVAELRLISIAENAAGGRPFGTQPALAVFDQFGSTVLSYSRYARVQANDTIADPLLGTTSIAFQRGRAFFTDLQLSLASSARVLLFSTDGLSVKQVLTVQQGTPTALVVVQGPVDSFGFKVFQQSVSVKVVDQGLNAVSSTFSCAISLTNGNSALLSGTLRKLTSNGIASFTDIRIDSAGFGFALNFSCSSQDGTLSLYKVSSPFRLYGSAVALSLYRFPAGAIADASFSPAVELRLLDETYNHIPVIESLDCTASAVGNLVFSNGIFSVRGAFGIANFSDIRVSFPTDSQISGKQILFKCQYKTSCFRVMSPFFSITYAVSQISILSPPSYSLVMAGEVINPPPLLQALDSLGRIVYGSSSAVKVSLIYDNSIIAGLQGTLSTQFNAGVSNFTDLFLSTTGGPYTLKFEIPGTSTTIPPVYVSILNVTNGPARSLQLVTQPLTVAADTVFSVQPCLGVNDGYSNLAVVANAQVSVDLIASNSSFAVLGGDTIVQTHQGYATFTNLQIQNVSVDETFMLRFTLLSSALPSHPSVSVTSNAVKVLLGFVQTISFVRRLPPALVSAQPHQLYFRASDVANNSLTQPCNLTITLVPLSSDYNATNVSRVVNNLNPSNGVFQVNVTVNQVGRYLMFLSINRALSPPSEFLVLQGQPCCLRLLSQPRDTMIGKTIVPAPQIIAVDAGGNSIIRTGLLVNVSLSNVLLPTARLDGNTSVQMQENLADFTDLSVNLAGSGFSLVFVAENLQPALSSSFIVTGTVSNLEIQITAIDRIAGAPWLGQPQVLFRDNDDSRISCDCIKGSVLVSLYVDGKASSALEGTKQLDVHKDVVYFTDLSIKLASSKLSLKFVFTPVGYGNPIVNFSRPFEVIAGRASNLVVVSEMDSSLRGIAPGKQPVVAILDAFSNVVLSFVGALDVKLSKSTEDKGVLNGHTTAAFINGTASFTDLSITPVSGSSAFFVLLFSSSGFAVSSTPVEIVSGPIATIVSKVVTLGSILQMNGLLQPQPQIAAVDTSGGVVTDFDGDSCNSAGCFISVAISGASSSLLGGQTSVKAQAGVATFTDLRIAVNGTYALVFSANALWGSTVFSTVQSNVVVSSISALEIEVPPALAVNGQMLRRQPTLRIVSSSASSTVLASSHLVTARLVSSSTCKGLGSPSALETTVRAQQGRAVFSNISIFAESGFCSLQFLISLADNASEPFLSVNSQPIYIMQNSPSLILQSQPSNESGGLPFHQQPQLVAQQLDGKILAGNGFVTASLVDSNGRVSMLRGSTKVLFYSNVVTFTNLAIDRVGRGYRLLFTYMDISVWSDPFQVVNGSIASLFLLQQPTHVHAGVSFSQPVTACAKDAGGNDAIIQASNNFAATLVYLNLASLHGSTATTQENNCVIFSSLAIDTPAKEYRLKISETSTSISVISDKFDVHGDVAHLVLDFFPAKNFTAGQVLEPKAVLLLSDNYGIRAWTSRADVSLALQMSQGNGTITLPATAFDGGATTCEIGLCSLANITIFQAHESLVLSFAIGSSSVSSPSFSITAGPVASLHFVQVPAGSQFLGVPLLPFPVIEALDKFSNRVYGTYTVSSCFQIVNQAAGPNLTACHPDQSFSKNCSAGMCRFDNLFLKTSHIEGGVSAFLHFYMNLTGSILTSLVSSLLSFRQSSPRLVITRTPSLCRSAMPCPQGPVVELQDAGGFQFNNLQGGFSFLPVKMQIAASSTNTSILRLNGVQCPCLVQLNQGKAIFDKISFDRPALFYSLQFSLDALGLDSILSDGFAVFGPVVKMDLQTTLQPRVALTALIDFTLQLSDANALPLPGVEMLMKTVAMGASDPTCVFLHDPLASLEVAQASNGSGVVDFKSNSFNTFYGCRLKVCFEAIDKTLVIDRFKLSNSVCSIVFDVVHDSPKSLLLAPHHSLWTSDDMPLDPFVVYARDQFNHTTNFSSAWVNLSISRGSEVLSQTFSQQLLSGAASFTLDLPRAGVYLLNFSLYLSWHEASNVTIFSLTIVPGGFDHLAVLQQPSNCFVMQTFHQPVIVIAQDRANNQIFDLTIDVVPSKYSGQNSRSLLQDTSAVPLADGQAIFRSLRFNDSDSSAVIKFSTESGCRRSVVSTSFAVSGLPAQASSVSQSTTAVASLPLAVQPLIGVSDAGGQRCFAFVGYVCANLTDQTLLKGNTTAIFQLGTAQFTDLSLTRVGTQQLSFYLYESTYPLSSINCLMSSKFTVVTNLQITVGQPSEIRFDTTRLFDLTQLISGVNPSVYPAVQMFDAGGNLISTMGDYGVQVTLLALEMNLSQIKLKTSTTSSLSIVTSTFVGEKFDCNGFVIQGTGFDLYLKLSLVRTDAGVVSLPSINPLYTNTFDVLIGVMNELIILQQPSGCMLNFACKQVPIVAIRDIGGNIVANDNSLVSMYNVDIMNSIAKFYWNDKLCESLTAGCSTSGVDGVSRWSSVRFDCTSCTGSVSQKLKFEATKSDRSQISVESDTFLVLKSEVNSISSNLNHVDCYGGKAWPLQPSFALLNVENYILTPFNGGSAFVEIVSRPTDCQSAKLLGNASVLFYNGIANFTDLAIDKQCISPYVVSFSFSVDSMPTGASLALSTNITVQVNTGDPYQLKITSFAPSGSDFYAGLPFTVSTQVCDKGGNPITSFTSNPTVKVQVDEDFVSNENLILQGQSCFLSCSLSYSQGLFTSDNLRINQAPSLFRLAITTTFPSNTFVISTIYTDYFQLKVGSASELRLVNHPQDSVSGDVLGDIALMLLDSGGNYLVTNSQFIVRVSVSSGSGSISGVLNATTSQGLAKFSQIVITLTDDICSNVLQSHILQFAADSGEFSTNSLPFIVSFPPSASDFLVSPPPYIGCGLISVPHVKIAVVDKCGFIVRSSMHEANVSAFVQDNALGCHLMHDINSKTDQGVATLSDLTLISQTGYCNVTFLVSTTALTFSLFKQIYVYPGSAAKLQMDVYHEPASTMILSGLPFPHQPKLYVKDAGNNSVRLNASQMLMAVLLSHNDISAANTTEALLGTTNINIQDGIALFTNLRVNQVGNFSLRFWFNGTFHVDSLPFQVSVGPIAQIVFTQQPISAIFNEEFSPSLQLLLLDLGGNPVRGTPWIKITSSPYSLSCSDCDSTGCYAYAAQNDGHVTFSGCKVPAGQPGDLTISARVAEPSIFGQAFAVTSRMIKMTGLPSLLQVSDLPLHVSAFNSSLALLPSQPQVQLLDSSLSPVLWNVGRVTLSLGKANGNDTLELHGTLSVPVIQGLASFTDVGTTGQGSNLSLIFQYNVSSRYLVIPPVLLPNFSFASEFPDVLEVHGIESSLSAGDTKNFSVQGKDTSGSVVSLTGKDIKLGLQVQNCTACVSFRSLLISSESLIVNDVVLQKRGSWNMTFTLSWNGKYVERTVGPLQVFAGKIGQLVIVNQPANSTVSVVIEPFPQVSLLDAHGNDVECNPAYDYSHSFLNVNLSSLSTGYYRLDGTRSLQATCQSSLLTFHDLSVNTSGSDFFLVFSMAVDSRMITATSAAFAVSSRTVEFMPLFSDLNLTWTAGTNYSLEFLALDSDRKVSYSKNTSMRVALGNTPTNLYGVKEINASAVFLFNNLSVMQVGNFNLTFSLLVQDQLSYSKFFLLTVIPGQGHQLVIDQSPAISDNQAGVAFSWQPILRVMDAAGNEVSTAYTVSVSLDVDAAQYSSSSGLEFSPALSSLTGNRVKAAAGRIVFTDLLVDKAATSYKLLFASAGLPSASSSFFNVSIGAPDNLKVSQQPLFLVANRPASFLVTTHDKGGNFVPSNVSFTVTAALALSPFQSASSVLDGVLQQNVHDGRAFFDDVIFKVAGAFFRLRLSSPGLTSATSRAFAVISSFSSAACTASTTSYAPCGLPEENAMSLVLQSSGQKVAANESLNISSILKFIDTMGRSQSPVCSSMFYTVRRGGLLVDAQSHSLGGCSSLDGQFPCNSLRVLLIGTYDIRFTLSCSGILYQSPTLNLTVLPQVPCCLHFQTPPPSRVVQHDEFSSQLYLTDAYGNPVNDSILIHADVVDILANSKPFTFSAQPMEKGSLSFVGMSFSSPGVYHIRFLPASSGAIASPAAVTVEAYASSVPASISFSASPVTAIAKYASQDLSNKKNFYLDAPPRLQLKDSLGNQVNIFRGVVKLFLSSSNTNFKFTGDTTSLFFLPSQDLKSVNLQAARASSTTSPVTFIASAQSCQTCSKLFDVESNQIYVSDYVSQVDLGLSRSGFPAGDPVEVVTSITDAAAKVFCGQVTFAQMVYFDPMASTSVVDVQNFDFSGIPKNHSCGQSSLSLSIKKNVGAYPLKVVVCLQGLFEPCFWSRSLLLNVSLGRAVGFQLVRGPDQTGSINLGGSAFVPQPVLQAVDFGGNAVGVQQAATVRADLIGAGQSQLLGNRDCSVSANGTCAFTNMAIDRAGMGYQISFSGSLFNTSILSKPFNVAVGPSSKVRLLQAPLNNSAGVPLVVQPLAAVTDAGGNWVNEASVQMEIGFCCQCDTTPTNCSLRGNKVISTLNGVADFTDLVIARTGAKIPILFRLLPVSVACSSVRFPLDCSTSCCSSTGSVTVTEGPPAALVLQDQPAVSQQAGVVFSAQPSVQLVDAGGNAVLGSNKFTVTAVLVTGSQQVEMLGSTTLVATLGRVVFTDLRTMKEASSYTLTFRVYQDGVAINISVSSSTFAVSTGQPAALIFDGIPSKRPAGTALSTFPSVKLVDAGGNRVILPSAKISYWLQSSCQQSVIVGDVQQSSSIAYTWTSSINYPCSSSRLVASVSSYPFIALSKPFVIDVGGPADFLVVQTMAYQIVVKWQNPPTGPAPSTYLIEYSPFAYPNGTEVFISSMTISSQSTTATLTALDPKVLYNISVCSRSVYATQPACSSDSLSLFSAPIASAANLTVEHVDESSAFISWYSPSLGLQPPSYRVIQRCVDNRTCGEMYNVDMAALTFVTSLSSYVSQDRLGSSLPGTKLSYLITNLTSGRGYTFEVRSQFAAPGNMFSPSGPVTQTIYPTATANSLSFKVECVAPCNNPPTMKLSWTAAPDENSRVVVNYLSIVAPPVTSPFTSTGEYSFPNSTLVRGAFLFIQLLTQNVPSKLDMPVAQISYRLVSRPAPPFSLAVVIVSNDLFFVSWLPPIDVGDGTRDGVPILGYNVKCKRADATVLFDTTVGREVLNVTISSLQRGETYEVSVTVTTKKNLLEGGEQFVSEPATVDQYMGYLPVLIPSFDAAVTYDAFIGVVFSRNLTAQDMDINQTLEVVMDNSEGCLGSLLLLHGANPVLFRYSFLPKVSDSGKMITSCFLARDSQGLTSSRLCILLRIASPSPSFLPLAGALPLASALPAHVKGEFLATAGCSLAVTIAGADGTSAGISPAEASILGYELRMKHQLTIITSAAGTSLTLQGLPPGAEFLGSDMVWANPVERNLLWKPARGQDSLKYDFCFILTDSSGISTTGGYGLLGGSDFCLRISVSRCKYCIQEGESLYDISHVWRTTWLNLWSGNEQLVHPALPGVGTELLLGQVYKALASDTLQSLSAKFMVTIDDLVFWNPDLAVNVSLSSTDRLVEGQAICILPKRVCVLHLVQVEVAGSVSLYLLCELLEDLIILRSLVSCRI</sequence>
<dbReference type="KEGG" id="gtt:GUITHDRAFT_136509"/>
<dbReference type="InterPro" id="IPR036779">
    <property type="entry name" value="LysM_dom_sf"/>
</dbReference>
<evidence type="ECO:0000259" key="2">
    <source>
        <dbReference type="PROSITE" id="PS50853"/>
    </source>
</evidence>
<dbReference type="SMART" id="SM00060">
    <property type="entry name" value="FN3"/>
    <property type="match status" value="3"/>
</dbReference>
<dbReference type="InterPro" id="IPR003961">
    <property type="entry name" value="FN3_dom"/>
</dbReference>
<dbReference type="PROSITE" id="PS51782">
    <property type="entry name" value="LYSM"/>
    <property type="match status" value="1"/>
</dbReference>
<dbReference type="Pfam" id="PF00041">
    <property type="entry name" value="fn3"/>
    <property type="match status" value="1"/>
</dbReference>
<protein>
    <submittedName>
        <fullName evidence="4 5">Uncharacterized protein</fullName>
    </submittedName>
</protein>
<organism evidence="4">
    <name type="scientific">Guillardia theta (strain CCMP2712)</name>
    <name type="common">Cryptophyte</name>
    <dbReference type="NCBI Taxonomy" id="905079"/>
    <lineage>
        <taxon>Eukaryota</taxon>
        <taxon>Cryptophyceae</taxon>
        <taxon>Pyrenomonadales</taxon>
        <taxon>Geminigeraceae</taxon>
        <taxon>Guillardia</taxon>
    </lineage>
</organism>
<proteinExistence type="predicted"/>
<keyword evidence="6" id="KW-1185">Reference proteome</keyword>
<dbReference type="SUPFAM" id="SSF49265">
    <property type="entry name" value="Fibronectin type III"/>
    <property type="match status" value="2"/>
</dbReference>
<dbReference type="STRING" id="905079.L1JK14"/>
<reference evidence="6" key="2">
    <citation type="submission" date="2012-11" db="EMBL/GenBank/DDBJ databases">
        <authorList>
            <person name="Kuo A."/>
            <person name="Curtis B.A."/>
            <person name="Tanifuji G."/>
            <person name="Burki F."/>
            <person name="Gruber A."/>
            <person name="Irimia M."/>
            <person name="Maruyama S."/>
            <person name="Arias M.C."/>
            <person name="Ball S.G."/>
            <person name="Gile G.H."/>
            <person name="Hirakawa Y."/>
            <person name="Hopkins J.F."/>
            <person name="Rensing S.A."/>
            <person name="Schmutz J."/>
            <person name="Symeonidi A."/>
            <person name="Elias M."/>
            <person name="Eveleigh R.J."/>
            <person name="Herman E.K."/>
            <person name="Klute M.J."/>
            <person name="Nakayama T."/>
            <person name="Obornik M."/>
            <person name="Reyes-Prieto A."/>
            <person name="Armbrust E.V."/>
            <person name="Aves S.J."/>
            <person name="Beiko R.G."/>
            <person name="Coutinho P."/>
            <person name="Dacks J.B."/>
            <person name="Durnford D.G."/>
            <person name="Fast N.M."/>
            <person name="Green B.R."/>
            <person name="Grisdale C."/>
            <person name="Hempe F."/>
            <person name="Henrissat B."/>
            <person name="Hoppner M.P."/>
            <person name="Ishida K.-I."/>
            <person name="Kim E."/>
            <person name="Koreny L."/>
            <person name="Kroth P.G."/>
            <person name="Liu Y."/>
            <person name="Malik S.-B."/>
            <person name="Maier U.G."/>
            <person name="McRose D."/>
            <person name="Mock T."/>
            <person name="Neilson J.A."/>
            <person name="Onodera N.T."/>
            <person name="Poole A.M."/>
            <person name="Pritham E.J."/>
            <person name="Richards T.A."/>
            <person name="Rocap G."/>
            <person name="Roy S.W."/>
            <person name="Sarai C."/>
            <person name="Schaack S."/>
            <person name="Shirato S."/>
            <person name="Slamovits C.H."/>
            <person name="Spencer D.F."/>
            <person name="Suzuki S."/>
            <person name="Worden A.Z."/>
            <person name="Zauner S."/>
            <person name="Barry K."/>
            <person name="Bell C."/>
            <person name="Bharti A.K."/>
            <person name="Crow J.A."/>
            <person name="Grimwood J."/>
            <person name="Kramer R."/>
            <person name="Lindquist E."/>
            <person name="Lucas S."/>
            <person name="Salamov A."/>
            <person name="McFadden G.I."/>
            <person name="Lane C.E."/>
            <person name="Keeling P.J."/>
            <person name="Gray M.W."/>
            <person name="Grigoriev I.V."/>
            <person name="Archibald J.M."/>
        </authorList>
    </citation>
    <scope>NUCLEOTIDE SEQUENCE</scope>
    <source>
        <strain evidence="6">CCMP2712</strain>
    </source>
</reference>
<dbReference type="OrthoDB" id="188207at2759"/>
<feature type="domain" description="LysM" evidence="3">
    <location>
        <begin position="6460"/>
        <end position="6511"/>
    </location>
</feature>
<reference evidence="4 6" key="1">
    <citation type="journal article" date="2012" name="Nature">
        <title>Algal genomes reveal evolutionary mosaicism and the fate of nucleomorphs.</title>
        <authorList>
            <consortium name="DOE Joint Genome Institute"/>
            <person name="Curtis B.A."/>
            <person name="Tanifuji G."/>
            <person name="Burki F."/>
            <person name="Gruber A."/>
            <person name="Irimia M."/>
            <person name="Maruyama S."/>
            <person name="Arias M.C."/>
            <person name="Ball S.G."/>
            <person name="Gile G.H."/>
            <person name="Hirakawa Y."/>
            <person name="Hopkins J.F."/>
            <person name="Kuo A."/>
            <person name="Rensing S.A."/>
            <person name="Schmutz J."/>
            <person name="Symeonidi A."/>
            <person name="Elias M."/>
            <person name="Eveleigh R.J."/>
            <person name="Herman E.K."/>
            <person name="Klute M.J."/>
            <person name="Nakayama T."/>
            <person name="Obornik M."/>
            <person name="Reyes-Prieto A."/>
            <person name="Armbrust E.V."/>
            <person name="Aves S.J."/>
            <person name="Beiko R.G."/>
            <person name="Coutinho P."/>
            <person name="Dacks J.B."/>
            <person name="Durnford D.G."/>
            <person name="Fast N.M."/>
            <person name="Green B.R."/>
            <person name="Grisdale C.J."/>
            <person name="Hempel F."/>
            <person name="Henrissat B."/>
            <person name="Hoppner M.P."/>
            <person name="Ishida K."/>
            <person name="Kim E."/>
            <person name="Koreny L."/>
            <person name="Kroth P.G."/>
            <person name="Liu Y."/>
            <person name="Malik S.B."/>
            <person name="Maier U.G."/>
            <person name="McRose D."/>
            <person name="Mock T."/>
            <person name="Neilson J.A."/>
            <person name="Onodera N.T."/>
            <person name="Poole A.M."/>
            <person name="Pritham E.J."/>
            <person name="Richards T.A."/>
            <person name="Rocap G."/>
            <person name="Roy S.W."/>
            <person name="Sarai C."/>
            <person name="Schaack S."/>
            <person name="Shirato S."/>
            <person name="Slamovits C.H."/>
            <person name="Spencer D.F."/>
            <person name="Suzuki S."/>
            <person name="Worden A.Z."/>
            <person name="Zauner S."/>
            <person name="Barry K."/>
            <person name="Bell C."/>
            <person name="Bharti A.K."/>
            <person name="Crow J.A."/>
            <person name="Grimwood J."/>
            <person name="Kramer R."/>
            <person name="Lindquist E."/>
            <person name="Lucas S."/>
            <person name="Salamov A."/>
            <person name="McFadden G.I."/>
            <person name="Lane C.E."/>
            <person name="Keeling P.J."/>
            <person name="Gray M.W."/>
            <person name="Grigoriev I.V."/>
            <person name="Archibald J.M."/>
        </authorList>
    </citation>
    <scope>NUCLEOTIDE SEQUENCE</scope>
    <source>
        <strain evidence="4 6">CCMP2712</strain>
    </source>
</reference>
<evidence type="ECO:0000256" key="1">
    <source>
        <dbReference type="ARBA" id="ARBA00022737"/>
    </source>
</evidence>
<evidence type="ECO:0000259" key="3">
    <source>
        <dbReference type="PROSITE" id="PS51782"/>
    </source>
</evidence>
<dbReference type="InterPro" id="IPR036116">
    <property type="entry name" value="FN3_sf"/>
</dbReference>
<dbReference type="Gene3D" id="3.10.350.10">
    <property type="entry name" value="LysM domain"/>
    <property type="match status" value="1"/>
</dbReference>
<dbReference type="EnsemblProtists" id="EKX48853">
    <property type="protein sequence ID" value="EKX48853"/>
    <property type="gene ID" value="GUITHDRAFT_136509"/>
</dbReference>
<dbReference type="PANTHER" id="PTHR46708:SF2">
    <property type="entry name" value="FIBRONECTIN TYPE-III DOMAIN-CONTAINING PROTEIN"/>
    <property type="match status" value="1"/>
</dbReference>
<dbReference type="EMBL" id="JH992984">
    <property type="protein sequence ID" value="EKX48853.1"/>
    <property type="molecule type" value="Genomic_DNA"/>
</dbReference>
<dbReference type="RefSeq" id="XP_005835833.1">
    <property type="nucleotide sequence ID" value="XM_005835776.1"/>
</dbReference>
<dbReference type="PROSITE" id="PS50853">
    <property type="entry name" value="FN3"/>
    <property type="match status" value="2"/>
</dbReference>
<dbReference type="CDD" id="cd00118">
    <property type="entry name" value="LysM"/>
    <property type="match status" value="1"/>
</dbReference>
<reference evidence="5" key="3">
    <citation type="submission" date="2015-06" db="UniProtKB">
        <authorList>
            <consortium name="EnsemblProtists"/>
        </authorList>
    </citation>
    <scope>IDENTIFICATION</scope>
</reference>
<evidence type="ECO:0000313" key="4">
    <source>
        <dbReference type="EMBL" id="EKX48853.1"/>
    </source>
</evidence>
<dbReference type="CDD" id="cd00063">
    <property type="entry name" value="FN3"/>
    <property type="match status" value="2"/>
</dbReference>
<gene>
    <name evidence="4" type="ORF">GUITHDRAFT_136509</name>
</gene>
<dbReference type="Gene3D" id="2.60.40.10">
    <property type="entry name" value="Immunoglobulins"/>
    <property type="match status" value="3"/>
</dbReference>
<name>L1JK14_GUITC</name>
<dbReference type="PANTHER" id="PTHR46708">
    <property type="entry name" value="TENASCIN"/>
    <property type="match status" value="1"/>
</dbReference>
<dbReference type="PaxDb" id="55529-EKX48853"/>
<accession>L1JK14</accession>
<dbReference type="HOGENOM" id="CLU_222929_0_0_1"/>
<dbReference type="Proteomes" id="UP000011087">
    <property type="component" value="Unassembled WGS sequence"/>
</dbReference>
<dbReference type="InterPro" id="IPR013783">
    <property type="entry name" value="Ig-like_fold"/>
</dbReference>